<dbReference type="AlphaFoldDB" id="A0A1I7Y6S8"/>
<accession>A0A1I7Y6S8</accession>
<name>A0A1I7Y6S8_9BILA</name>
<organism evidence="1 2">
    <name type="scientific">Steinernema glaseri</name>
    <dbReference type="NCBI Taxonomy" id="37863"/>
    <lineage>
        <taxon>Eukaryota</taxon>
        <taxon>Metazoa</taxon>
        <taxon>Ecdysozoa</taxon>
        <taxon>Nematoda</taxon>
        <taxon>Chromadorea</taxon>
        <taxon>Rhabditida</taxon>
        <taxon>Tylenchina</taxon>
        <taxon>Panagrolaimomorpha</taxon>
        <taxon>Strongyloidoidea</taxon>
        <taxon>Steinernematidae</taxon>
        <taxon>Steinernema</taxon>
    </lineage>
</organism>
<evidence type="ECO:0000313" key="1">
    <source>
        <dbReference type="Proteomes" id="UP000095287"/>
    </source>
</evidence>
<sequence length="78" mass="8622">MDAYNVGGISTCRLLAEMRDNGVAGDEYTQTTLEAIRTNDRKLFSRLPFTNNGRQMISDIGESEAQTCSIPGIATMRF</sequence>
<dbReference type="WBParaSite" id="L893_g13065.t1">
    <property type="protein sequence ID" value="L893_g13065.t1"/>
    <property type="gene ID" value="L893_g13065"/>
</dbReference>
<proteinExistence type="predicted"/>
<dbReference type="Proteomes" id="UP000095287">
    <property type="component" value="Unplaced"/>
</dbReference>
<keyword evidence="1" id="KW-1185">Reference proteome</keyword>
<evidence type="ECO:0000313" key="2">
    <source>
        <dbReference type="WBParaSite" id="L893_g13065.t1"/>
    </source>
</evidence>
<reference evidence="2" key="1">
    <citation type="submission" date="2016-11" db="UniProtKB">
        <authorList>
            <consortium name="WormBaseParasite"/>
        </authorList>
    </citation>
    <scope>IDENTIFICATION</scope>
</reference>
<protein>
    <submittedName>
        <fullName evidence="2">CAZy families GH103 protein</fullName>
    </submittedName>
</protein>